<comment type="caution">
    <text evidence="1">The sequence shown here is derived from an EMBL/GenBank/DDBJ whole genome shotgun (WGS) entry which is preliminary data.</text>
</comment>
<dbReference type="Proteomes" id="UP000634136">
    <property type="component" value="Unassembled WGS sequence"/>
</dbReference>
<sequence>MGSHLFLIAAVKMVSPRPPSYFVVISFENSFCLSSFTMFPAVTNISPSIPIDIRGPPSQHQQK</sequence>
<name>A0A834W264_9FABA</name>
<dbReference type="EMBL" id="JAAIUW010000013">
    <property type="protein sequence ID" value="KAF7801529.1"/>
    <property type="molecule type" value="Genomic_DNA"/>
</dbReference>
<accession>A0A834W264</accession>
<protein>
    <submittedName>
        <fullName evidence="1">Uncharacterized protein</fullName>
    </submittedName>
</protein>
<keyword evidence="2" id="KW-1185">Reference proteome</keyword>
<evidence type="ECO:0000313" key="1">
    <source>
        <dbReference type="EMBL" id="KAF7801529.1"/>
    </source>
</evidence>
<organism evidence="1 2">
    <name type="scientific">Senna tora</name>
    <dbReference type="NCBI Taxonomy" id="362788"/>
    <lineage>
        <taxon>Eukaryota</taxon>
        <taxon>Viridiplantae</taxon>
        <taxon>Streptophyta</taxon>
        <taxon>Embryophyta</taxon>
        <taxon>Tracheophyta</taxon>
        <taxon>Spermatophyta</taxon>
        <taxon>Magnoliopsida</taxon>
        <taxon>eudicotyledons</taxon>
        <taxon>Gunneridae</taxon>
        <taxon>Pentapetalae</taxon>
        <taxon>rosids</taxon>
        <taxon>fabids</taxon>
        <taxon>Fabales</taxon>
        <taxon>Fabaceae</taxon>
        <taxon>Caesalpinioideae</taxon>
        <taxon>Cassia clade</taxon>
        <taxon>Senna</taxon>
    </lineage>
</organism>
<gene>
    <name evidence="1" type="ORF">G2W53_040640</name>
</gene>
<dbReference type="AlphaFoldDB" id="A0A834W264"/>
<reference evidence="1" key="1">
    <citation type="submission" date="2020-09" db="EMBL/GenBank/DDBJ databases">
        <title>Genome-Enabled Discovery of Anthraquinone Biosynthesis in Senna tora.</title>
        <authorList>
            <person name="Kang S.-H."/>
            <person name="Pandey R.P."/>
            <person name="Lee C.-M."/>
            <person name="Sim J.-S."/>
            <person name="Jeong J.-T."/>
            <person name="Choi B.-S."/>
            <person name="Jung M."/>
            <person name="Ginzburg D."/>
            <person name="Zhao K."/>
            <person name="Won S.Y."/>
            <person name="Oh T.-J."/>
            <person name="Yu Y."/>
            <person name="Kim N.-H."/>
            <person name="Lee O.R."/>
            <person name="Lee T.-H."/>
            <person name="Bashyal P."/>
            <person name="Kim T.-S."/>
            <person name="Lee W.-H."/>
            <person name="Kawkins C."/>
            <person name="Kim C.-K."/>
            <person name="Kim J.S."/>
            <person name="Ahn B.O."/>
            <person name="Rhee S.Y."/>
            <person name="Sohng J.K."/>
        </authorList>
    </citation>
    <scope>NUCLEOTIDE SEQUENCE</scope>
    <source>
        <tissue evidence="1">Leaf</tissue>
    </source>
</reference>
<evidence type="ECO:0000313" key="2">
    <source>
        <dbReference type="Proteomes" id="UP000634136"/>
    </source>
</evidence>
<proteinExistence type="predicted"/>